<dbReference type="InterPro" id="IPR009826">
    <property type="entry name" value="DNA_circ_N"/>
</dbReference>
<sequence length="462" mass="47641">MSFFDELQPASFRGVPFAVLGGEGRFGRRVAIHEYPNRDKPYPEDMGRSARRISLVGFLIEDSAVYGGGGVIAQREAMVAAAEQKGPGMLVHPTYGELRVVVPDGGLGVVERWDSGRYFELSFSFVEAGERLFPAVSPSSGSLVDALIDSLGLASAADFVSSLTRTVNLGLGVVRGVISLGNAVVARVVSTAAGFQVLVGQASRDATNLANLASLLTGNFGRYQNANVSSAYVRSRQSAGSTPTTIATLTAQGAEGRAAVAAASAALTVAVTGLDPSTVSQVPPAVEGLTSSLAGVTKNPGDALRIFGGLGGYQADPVTDPGQTGAAMAIAQSATAALLRRAALGEMARAAIAYVPSSYDDASAVRSSVADALEAEIEVAGDAGDDASFLALRELRQGVIDALAASGQNLAALQDFRFGSGQPALSLAQRLYQDPSRADELIAEANPIHPAFMPARLRVLAR</sequence>
<keyword evidence="3" id="KW-1185">Reference proteome</keyword>
<dbReference type="Proteomes" id="UP000518878">
    <property type="component" value="Unassembled WGS sequence"/>
</dbReference>
<dbReference type="Pfam" id="PF07157">
    <property type="entry name" value="DNA_circ_N"/>
    <property type="match status" value="1"/>
</dbReference>
<dbReference type="EMBL" id="JAAQTL010000001">
    <property type="protein sequence ID" value="NID15378.1"/>
    <property type="molecule type" value="Genomic_DNA"/>
</dbReference>
<organism evidence="2 3">
    <name type="scientific">Luteibacter yeojuensis</name>
    <dbReference type="NCBI Taxonomy" id="345309"/>
    <lineage>
        <taxon>Bacteria</taxon>
        <taxon>Pseudomonadati</taxon>
        <taxon>Pseudomonadota</taxon>
        <taxon>Gammaproteobacteria</taxon>
        <taxon>Lysobacterales</taxon>
        <taxon>Rhodanobacteraceae</taxon>
        <taxon>Luteibacter</taxon>
    </lineage>
</organism>
<dbReference type="PANTHER" id="PTHR37829:SF3">
    <property type="entry name" value="PROTEIN JAYE-RELATED"/>
    <property type="match status" value="1"/>
</dbReference>
<name>A0A7X5TQ23_9GAMM</name>
<proteinExistence type="predicted"/>
<dbReference type="RefSeq" id="WP_166699127.1">
    <property type="nucleotide sequence ID" value="NZ_JAAQTL010000001.1"/>
</dbReference>
<accession>A0A7X5TQ23</accession>
<dbReference type="InterPro" id="IPR052399">
    <property type="entry name" value="Phage_Baseplate_Assmbl_Protein"/>
</dbReference>
<feature type="domain" description="DNA circulation N-terminal" evidence="1">
    <location>
        <begin position="7"/>
        <end position="100"/>
    </location>
</feature>
<dbReference type="AlphaFoldDB" id="A0A7X5TQ23"/>
<dbReference type="PANTHER" id="PTHR37829">
    <property type="entry name" value="PHAGE-LIKE ELEMENT PBSX PROTEIN XKDT"/>
    <property type="match status" value="1"/>
</dbReference>
<gene>
    <name evidence="2" type="ORF">HBF32_07870</name>
</gene>
<evidence type="ECO:0000313" key="3">
    <source>
        <dbReference type="Proteomes" id="UP000518878"/>
    </source>
</evidence>
<evidence type="ECO:0000259" key="1">
    <source>
        <dbReference type="Pfam" id="PF07157"/>
    </source>
</evidence>
<reference evidence="2 3" key="1">
    <citation type="journal article" date="2006" name="Int. J. Syst. Evol. Microbiol.">
        <title>Dyella yeojuensis sp. nov., isolated from greenhouse soil in Korea.</title>
        <authorList>
            <person name="Kim B.Y."/>
            <person name="Weon H.Y."/>
            <person name="Lee K.H."/>
            <person name="Seok S.J."/>
            <person name="Kwon S.W."/>
            <person name="Go S.J."/>
            <person name="Stackebrandt E."/>
        </authorList>
    </citation>
    <scope>NUCLEOTIDE SEQUENCE [LARGE SCALE GENOMIC DNA]</scope>
    <source>
        <strain evidence="2 3">DSM 17673</strain>
    </source>
</reference>
<evidence type="ECO:0000313" key="2">
    <source>
        <dbReference type="EMBL" id="NID15378.1"/>
    </source>
</evidence>
<comment type="caution">
    <text evidence="2">The sequence shown here is derived from an EMBL/GenBank/DDBJ whole genome shotgun (WGS) entry which is preliminary data.</text>
</comment>
<protein>
    <recommendedName>
        <fullName evidence="1">DNA circulation N-terminal domain-containing protein</fullName>
    </recommendedName>
</protein>